<name>A0AAX6DGV1_IRIPA</name>
<evidence type="ECO:0000313" key="3">
    <source>
        <dbReference type="Proteomes" id="UP001140949"/>
    </source>
</evidence>
<dbReference type="EMBL" id="JANAVB010034018">
    <property type="protein sequence ID" value="KAJ6807325.1"/>
    <property type="molecule type" value="Genomic_DNA"/>
</dbReference>
<accession>A0AAX6DGV1</accession>
<gene>
    <name evidence="2" type="ORF">M6B38_172015</name>
    <name evidence="1" type="ORF">M6B38_246255</name>
</gene>
<keyword evidence="3" id="KW-1185">Reference proteome</keyword>
<proteinExistence type="predicted"/>
<dbReference type="Proteomes" id="UP001140949">
    <property type="component" value="Unassembled WGS sequence"/>
</dbReference>
<dbReference type="AlphaFoldDB" id="A0AAX6DGV1"/>
<evidence type="ECO:0000313" key="2">
    <source>
        <dbReference type="EMBL" id="KAJ6807325.1"/>
    </source>
</evidence>
<comment type="caution">
    <text evidence="1">The sequence shown here is derived from an EMBL/GenBank/DDBJ whole genome shotgun (WGS) entry which is preliminary data.</text>
</comment>
<reference evidence="1" key="2">
    <citation type="submission" date="2023-04" db="EMBL/GenBank/DDBJ databases">
        <authorList>
            <person name="Bruccoleri R.E."/>
            <person name="Oakeley E.J."/>
            <person name="Faust A.-M."/>
            <person name="Dessus-Babus S."/>
            <person name="Altorfer M."/>
            <person name="Burckhardt D."/>
            <person name="Oertli M."/>
            <person name="Naumann U."/>
            <person name="Petersen F."/>
            <person name="Wong J."/>
        </authorList>
    </citation>
    <scope>NUCLEOTIDE SEQUENCE</scope>
    <source>
        <strain evidence="1">GSM-AAB239-AS_SAM_17_03QT</strain>
        <tissue evidence="1">Leaf</tissue>
    </source>
</reference>
<evidence type="ECO:0000313" key="1">
    <source>
        <dbReference type="EMBL" id="KAJ6791007.1"/>
    </source>
</evidence>
<sequence length="27" mass="2878">MSPPPISNGNILRRTLIVVIFPTGPTS</sequence>
<dbReference type="EMBL" id="JANAVB010044815">
    <property type="protein sequence ID" value="KAJ6791007.1"/>
    <property type="molecule type" value="Genomic_DNA"/>
</dbReference>
<organism evidence="1 3">
    <name type="scientific">Iris pallida</name>
    <name type="common">Sweet iris</name>
    <dbReference type="NCBI Taxonomy" id="29817"/>
    <lineage>
        <taxon>Eukaryota</taxon>
        <taxon>Viridiplantae</taxon>
        <taxon>Streptophyta</taxon>
        <taxon>Embryophyta</taxon>
        <taxon>Tracheophyta</taxon>
        <taxon>Spermatophyta</taxon>
        <taxon>Magnoliopsida</taxon>
        <taxon>Liliopsida</taxon>
        <taxon>Asparagales</taxon>
        <taxon>Iridaceae</taxon>
        <taxon>Iridoideae</taxon>
        <taxon>Irideae</taxon>
        <taxon>Iris</taxon>
    </lineage>
</organism>
<reference evidence="1" key="1">
    <citation type="journal article" date="2023" name="GigaByte">
        <title>Genome assembly of the bearded iris, Iris pallida Lam.</title>
        <authorList>
            <person name="Bruccoleri R.E."/>
            <person name="Oakeley E.J."/>
            <person name="Faust A.M.E."/>
            <person name="Altorfer M."/>
            <person name="Dessus-Babus S."/>
            <person name="Burckhardt D."/>
            <person name="Oertli M."/>
            <person name="Naumann U."/>
            <person name="Petersen F."/>
            <person name="Wong J."/>
        </authorList>
    </citation>
    <scope>NUCLEOTIDE SEQUENCE</scope>
    <source>
        <strain evidence="1">GSM-AAB239-AS_SAM_17_03QT</strain>
    </source>
</reference>
<protein>
    <submittedName>
        <fullName evidence="1">Uncharacterized protein</fullName>
    </submittedName>
</protein>